<dbReference type="EMBL" id="HBIM01020784">
    <property type="protein sequence ID" value="CAE0418711.1"/>
    <property type="molecule type" value="Transcribed_RNA"/>
</dbReference>
<protein>
    <submittedName>
        <fullName evidence="3">Uncharacterized protein</fullName>
    </submittedName>
</protein>
<name>A0A7S3LD45_9STRA</name>
<organism evidence="3">
    <name type="scientific">Amphora coffeiformis</name>
    <dbReference type="NCBI Taxonomy" id="265554"/>
    <lineage>
        <taxon>Eukaryota</taxon>
        <taxon>Sar</taxon>
        <taxon>Stramenopiles</taxon>
        <taxon>Ochrophyta</taxon>
        <taxon>Bacillariophyta</taxon>
        <taxon>Bacillariophyceae</taxon>
        <taxon>Bacillariophycidae</taxon>
        <taxon>Thalassiophysales</taxon>
        <taxon>Catenulaceae</taxon>
        <taxon>Amphora</taxon>
    </lineage>
</organism>
<keyword evidence="2" id="KW-0472">Membrane</keyword>
<dbReference type="AlphaFoldDB" id="A0A7S3LD45"/>
<evidence type="ECO:0000256" key="2">
    <source>
        <dbReference type="SAM" id="Phobius"/>
    </source>
</evidence>
<gene>
    <name evidence="3" type="ORF">ACOF00016_LOCUS15579</name>
</gene>
<proteinExistence type="predicted"/>
<feature type="transmembrane region" description="Helical" evidence="2">
    <location>
        <begin position="112"/>
        <end position="130"/>
    </location>
</feature>
<accession>A0A7S3LD45</accession>
<keyword evidence="2" id="KW-0812">Transmembrane</keyword>
<evidence type="ECO:0000313" key="3">
    <source>
        <dbReference type="EMBL" id="CAE0418711.1"/>
    </source>
</evidence>
<reference evidence="3" key="1">
    <citation type="submission" date="2021-01" db="EMBL/GenBank/DDBJ databases">
        <authorList>
            <person name="Corre E."/>
            <person name="Pelletier E."/>
            <person name="Niang G."/>
            <person name="Scheremetjew M."/>
            <person name="Finn R."/>
            <person name="Kale V."/>
            <person name="Holt S."/>
            <person name="Cochrane G."/>
            <person name="Meng A."/>
            <person name="Brown T."/>
            <person name="Cohen L."/>
        </authorList>
    </citation>
    <scope>NUCLEOTIDE SEQUENCE</scope>
    <source>
        <strain evidence="3">CCMP127</strain>
    </source>
</reference>
<sequence>MPPLWQATSDDESSTTSIISSSGDVSAIRSILKTKPAHSHDDEEDFHRRGACCRVRFDPSAAQILWVQRVEKRDKCHVWFSHEEMDAFRRHPPCMWKYARHPNHTTRLVKRIGIQGCMMLTFLALVLGITKWEDFKKMNTSEPSLLDEIIEEHFWE</sequence>
<keyword evidence="2" id="KW-1133">Transmembrane helix</keyword>
<evidence type="ECO:0000256" key="1">
    <source>
        <dbReference type="SAM" id="MobiDB-lite"/>
    </source>
</evidence>
<feature type="region of interest" description="Disordered" evidence="1">
    <location>
        <begin position="1"/>
        <end position="21"/>
    </location>
</feature>